<dbReference type="EMBL" id="JACSPV010000053">
    <property type="protein sequence ID" value="MBD8007289.1"/>
    <property type="molecule type" value="Genomic_DNA"/>
</dbReference>
<dbReference type="Proteomes" id="UP000648182">
    <property type="component" value="Unassembled WGS sequence"/>
</dbReference>
<keyword evidence="2" id="KW-1185">Reference proteome</keyword>
<organism evidence="1 2">
    <name type="scientific">Bacillus norwichensis</name>
    <dbReference type="NCBI Taxonomy" id="2762217"/>
    <lineage>
        <taxon>Bacteria</taxon>
        <taxon>Bacillati</taxon>
        <taxon>Bacillota</taxon>
        <taxon>Bacilli</taxon>
        <taxon>Bacillales</taxon>
        <taxon>Bacillaceae</taxon>
        <taxon>Bacillus</taxon>
    </lineage>
</organism>
<proteinExistence type="predicted"/>
<evidence type="ECO:0000313" key="2">
    <source>
        <dbReference type="Proteomes" id="UP000648182"/>
    </source>
</evidence>
<sequence>MDVSILVGLVIFLLVVALFLVFFISSALNFEDANKVDQPISSNKLENSNEH</sequence>
<reference evidence="1 2" key="1">
    <citation type="submission" date="2020-08" db="EMBL/GenBank/DDBJ databases">
        <title>A Genomic Blueprint of the Chicken Gut Microbiome.</title>
        <authorList>
            <person name="Gilroy R."/>
            <person name="Ravi A."/>
            <person name="Getino M."/>
            <person name="Pursley I."/>
            <person name="Horton D.L."/>
            <person name="Alikhan N.-F."/>
            <person name="Baker D."/>
            <person name="Gharbi K."/>
            <person name="Hall N."/>
            <person name="Watson M."/>
            <person name="Adriaenssens E.M."/>
            <person name="Foster-Nyarko E."/>
            <person name="Jarju S."/>
            <person name="Secka A."/>
            <person name="Antonio M."/>
            <person name="Oren A."/>
            <person name="Chaudhuri R."/>
            <person name="La Ragione R.M."/>
            <person name="Hildebrand F."/>
            <person name="Pallen M.J."/>
        </authorList>
    </citation>
    <scope>NUCLEOTIDE SEQUENCE [LARGE SCALE GENOMIC DNA]</scope>
    <source>
        <strain evidence="1 2">Sa1BUA2</strain>
    </source>
</reference>
<comment type="caution">
    <text evidence="1">The sequence shown here is derived from an EMBL/GenBank/DDBJ whole genome shotgun (WGS) entry which is preliminary data.</text>
</comment>
<accession>A0ABR8VR90</accession>
<dbReference type="RefSeq" id="WP_191815829.1">
    <property type="nucleotide sequence ID" value="NZ_JACSPV010000053.1"/>
</dbReference>
<gene>
    <name evidence="1" type="ORF">H9631_19685</name>
</gene>
<evidence type="ECO:0008006" key="3">
    <source>
        <dbReference type="Google" id="ProtNLM"/>
    </source>
</evidence>
<protein>
    <recommendedName>
        <fullName evidence="3">Cbb3-type cytochrome oxidase assembly protein CcoS</fullName>
    </recommendedName>
</protein>
<name>A0ABR8VR90_9BACI</name>
<evidence type="ECO:0000313" key="1">
    <source>
        <dbReference type="EMBL" id="MBD8007289.1"/>
    </source>
</evidence>